<evidence type="ECO:0000256" key="2">
    <source>
        <dbReference type="ARBA" id="ARBA00004906"/>
    </source>
</evidence>
<evidence type="ECO:0000256" key="3">
    <source>
        <dbReference type="ARBA" id="ARBA00022679"/>
    </source>
</evidence>
<dbReference type="EC" id="2.3.2.27" evidence="7"/>
<gene>
    <name evidence="10" type="ORF">LSH36_202g06028</name>
</gene>
<dbReference type="CDD" id="cd09633">
    <property type="entry name" value="Deltex_C"/>
    <property type="match status" value="1"/>
</dbReference>
<name>A0AAD9JQU1_9ANNE</name>
<evidence type="ECO:0000256" key="6">
    <source>
        <dbReference type="ARBA" id="ARBA00022833"/>
    </source>
</evidence>
<evidence type="ECO:0000259" key="8">
    <source>
        <dbReference type="Pfam" id="PF00097"/>
    </source>
</evidence>
<dbReference type="Pfam" id="PF00097">
    <property type="entry name" value="zf-C3HC4"/>
    <property type="match status" value="1"/>
</dbReference>
<keyword evidence="3 7" id="KW-0808">Transferase</keyword>
<dbReference type="InterPro" id="IPR039399">
    <property type="entry name" value="Deltex_C_sf"/>
</dbReference>
<sequence length="158" mass="17587">MNAPPDKPKQLPQCKHTFCTSCIDECFKKCGPKCPSCGQLYGTLTGSQPRNGRMTVQKTRYLRLPGFKKYGTIVIDYDIPSGTQGPEHPHPGKYYTGTHRTAYLPNNDEGNKVLRLLHKAFDARLIFTVGTSSTTGIDDSVTWNDIHHKTATYGGPQR</sequence>
<feature type="domain" description="Deltex C-terminal" evidence="9">
    <location>
        <begin position="45"/>
        <end position="157"/>
    </location>
</feature>
<evidence type="ECO:0000313" key="10">
    <source>
        <dbReference type="EMBL" id="KAK2156913.1"/>
    </source>
</evidence>
<comment type="pathway">
    <text evidence="2 7">Protein modification; protein ubiquitination.</text>
</comment>
<comment type="similarity">
    <text evidence="7">Belongs to the Deltex family.</text>
</comment>
<evidence type="ECO:0000256" key="5">
    <source>
        <dbReference type="ARBA" id="ARBA00022771"/>
    </source>
</evidence>
<comment type="subcellular location">
    <subcellularLocation>
        <location evidence="7">Cytoplasm</location>
    </subcellularLocation>
</comment>
<keyword evidence="5 7" id="KW-0863">Zinc-finger</keyword>
<organism evidence="10 11">
    <name type="scientific">Paralvinella palmiformis</name>
    <dbReference type="NCBI Taxonomy" id="53620"/>
    <lineage>
        <taxon>Eukaryota</taxon>
        <taxon>Metazoa</taxon>
        <taxon>Spiralia</taxon>
        <taxon>Lophotrochozoa</taxon>
        <taxon>Annelida</taxon>
        <taxon>Polychaeta</taxon>
        <taxon>Sedentaria</taxon>
        <taxon>Canalipalpata</taxon>
        <taxon>Terebellida</taxon>
        <taxon>Terebelliformia</taxon>
        <taxon>Alvinellidae</taxon>
        <taxon>Paralvinella</taxon>
    </lineage>
</organism>
<dbReference type="GO" id="GO:0007219">
    <property type="term" value="P:Notch signaling pathway"/>
    <property type="evidence" value="ECO:0007669"/>
    <property type="project" value="InterPro"/>
</dbReference>
<evidence type="ECO:0000259" key="9">
    <source>
        <dbReference type="Pfam" id="PF18102"/>
    </source>
</evidence>
<evidence type="ECO:0000256" key="4">
    <source>
        <dbReference type="ARBA" id="ARBA00022723"/>
    </source>
</evidence>
<dbReference type="GO" id="GO:0061630">
    <property type="term" value="F:ubiquitin protein ligase activity"/>
    <property type="evidence" value="ECO:0007669"/>
    <property type="project" value="UniProtKB-UniRule"/>
</dbReference>
<dbReference type="PROSITE" id="PS00518">
    <property type="entry name" value="ZF_RING_1"/>
    <property type="match status" value="1"/>
</dbReference>
<keyword evidence="7" id="KW-0963">Cytoplasm</keyword>
<evidence type="ECO:0000313" key="11">
    <source>
        <dbReference type="Proteomes" id="UP001208570"/>
    </source>
</evidence>
<dbReference type="InterPro" id="IPR039396">
    <property type="entry name" value="Deltex_C"/>
</dbReference>
<proteinExistence type="inferred from homology"/>
<feature type="domain" description="Zinc finger C3HC4 RING-type" evidence="8">
    <location>
        <begin position="5"/>
        <end position="37"/>
    </location>
</feature>
<dbReference type="GO" id="GO:0005737">
    <property type="term" value="C:cytoplasm"/>
    <property type="evidence" value="ECO:0007669"/>
    <property type="project" value="UniProtKB-SubCell"/>
</dbReference>
<accession>A0AAD9JQU1</accession>
<dbReference type="Gene3D" id="3.30.40.10">
    <property type="entry name" value="Zinc/RING finger domain, C3HC4 (zinc finger)"/>
    <property type="match status" value="1"/>
</dbReference>
<evidence type="ECO:0000256" key="7">
    <source>
        <dbReference type="RuleBase" id="RU367105"/>
    </source>
</evidence>
<comment type="caution">
    <text evidence="10">The sequence shown here is derived from an EMBL/GenBank/DDBJ whole genome shotgun (WGS) entry which is preliminary data.</text>
</comment>
<dbReference type="AlphaFoldDB" id="A0AAD9JQU1"/>
<dbReference type="PANTHER" id="PTHR12622">
    <property type="entry name" value="DELTEX-RELATED"/>
    <property type="match status" value="1"/>
</dbReference>
<dbReference type="GO" id="GO:0016567">
    <property type="term" value="P:protein ubiquitination"/>
    <property type="evidence" value="ECO:0007669"/>
    <property type="project" value="UniProtKB-UniRule"/>
</dbReference>
<reference evidence="10" key="1">
    <citation type="journal article" date="2023" name="Mol. Biol. Evol.">
        <title>Third-Generation Sequencing Reveals the Adaptive Role of the Epigenome in Three Deep-Sea Polychaetes.</title>
        <authorList>
            <person name="Perez M."/>
            <person name="Aroh O."/>
            <person name="Sun Y."/>
            <person name="Lan Y."/>
            <person name="Juniper S.K."/>
            <person name="Young C.R."/>
            <person name="Angers B."/>
            <person name="Qian P.Y."/>
        </authorList>
    </citation>
    <scope>NUCLEOTIDE SEQUENCE</scope>
    <source>
        <strain evidence="10">P08H-3</strain>
    </source>
</reference>
<dbReference type="InterPro" id="IPR018957">
    <property type="entry name" value="Znf_C3HC4_RING-type"/>
</dbReference>
<keyword evidence="11" id="KW-1185">Reference proteome</keyword>
<dbReference type="InterPro" id="IPR039398">
    <property type="entry name" value="Deltex_fam"/>
</dbReference>
<dbReference type="InterPro" id="IPR013083">
    <property type="entry name" value="Znf_RING/FYVE/PHD"/>
</dbReference>
<protein>
    <recommendedName>
        <fullName evidence="7">E3 ubiquitin-protein ligase</fullName>
        <ecNumber evidence="7">2.3.2.27</ecNumber>
    </recommendedName>
</protein>
<dbReference type="GO" id="GO:0008270">
    <property type="term" value="F:zinc ion binding"/>
    <property type="evidence" value="ECO:0007669"/>
    <property type="project" value="UniProtKB-KW"/>
</dbReference>
<dbReference type="SUPFAM" id="SSF57850">
    <property type="entry name" value="RING/U-box"/>
    <property type="match status" value="1"/>
</dbReference>
<dbReference type="Pfam" id="PF18102">
    <property type="entry name" value="DTC"/>
    <property type="match status" value="1"/>
</dbReference>
<keyword evidence="4 7" id="KW-0479">Metal-binding</keyword>
<evidence type="ECO:0000256" key="1">
    <source>
        <dbReference type="ARBA" id="ARBA00000900"/>
    </source>
</evidence>
<keyword evidence="6 7" id="KW-0862">Zinc</keyword>
<dbReference type="EMBL" id="JAODUP010000202">
    <property type="protein sequence ID" value="KAK2156913.1"/>
    <property type="molecule type" value="Genomic_DNA"/>
</dbReference>
<dbReference type="Proteomes" id="UP001208570">
    <property type="component" value="Unassembled WGS sequence"/>
</dbReference>
<dbReference type="Gene3D" id="3.30.390.130">
    <property type="match status" value="1"/>
</dbReference>
<comment type="catalytic activity">
    <reaction evidence="1 7">
        <text>S-ubiquitinyl-[E2 ubiquitin-conjugating enzyme]-L-cysteine + [acceptor protein]-L-lysine = [E2 ubiquitin-conjugating enzyme]-L-cysteine + N(6)-ubiquitinyl-[acceptor protein]-L-lysine.</text>
        <dbReference type="EC" id="2.3.2.27"/>
    </reaction>
</comment>
<dbReference type="InterPro" id="IPR017907">
    <property type="entry name" value="Znf_RING_CS"/>
</dbReference>